<comment type="similarity">
    <text evidence="5">Belongs to the WD repeat STRAP family.</text>
</comment>
<accession>A0ABY7CWG7</accession>
<keyword evidence="4" id="KW-0508">mRNA splicing</keyword>
<dbReference type="PROSITE" id="PS00678">
    <property type="entry name" value="WD_REPEATS_1"/>
    <property type="match status" value="1"/>
</dbReference>
<dbReference type="PROSITE" id="PS50082">
    <property type="entry name" value="WD_REPEATS_2"/>
    <property type="match status" value="1"/>
</dbReference>
<keyword evidence="1 7" id="KW-0853">WD repeat</keyword>
<dbReference type="RefSeq" id="XP_053024021.1">
    <property type="nucleotide sequence ID" value="XM_053172818.1"/>
</dbReference>
<feature type="repeat" description="WD" evidence="7">
    <location>
        <begin position="39"/>
        <end position="71"/>
    </location>
</feature>
<dbReference type="Proteomes" id="UP001164743">
    <property type="component" value="Chromosome 9A"/>
</dbReference>
<evidence type="ECO:0000256" key="6">
    <source>
        <dbReference type="ARBA" id="ARBA00040390"/>
    </source>
</evidence>
<gene>
    <name evidence="8" type="ORF">PtA15_9A593</name>
</gene>
<dbReference type="PANTHER" id="PTHR19877">
    <property type="entry name" value="EUKARYOTIC TRANSLATION INITIATION FACTOR 3 SUBUNIT I"/>
    <property type="match status" value="1"/>
</dbReference>
<protein>
    <recommendedName>
        <fullName evidence="6">Serine-threonine kinase receptor-associated protein</fullName>
    </recommendedName>
</protein>
<dbReference type="InterPro" id="IPR019775">
    <property type="entry name" value="WD40_repeat_CS"/>
</dbReference>
<organism evidence="8 9">
    <name type="scientific">Puccinia triticina</name>
    <dbReference type="NCBI Taxonomy" id="208348"/>
    <lineage>
        <taxon>Eukaryota</taxon>
        <taxon>Fungi</taxon>
        <taxon>Dikarya</taxon>
        <taxon>Basidiomycota</taxon>
        <taxon>Pucciniomycotina</taxon>
        <taxon>Pucciniomycetes</taxon>
        <taxon>Pucciniales</taxon>
        <taxon>Pucciniaceae</taxon>
        <taxon>Puccinia</taxon>
    </lineage>
</organism>
<keyword evidence="3" id="KW-0677">Repeat</keyword>
<dbReference type="Gene3D" id="2.130.10.10">
    <property type="entry name" value="YVTN repeat-like/Quinoprotein amine dehydrogenase"/>
    <property type="match status" value="1"/>
</dbReference>
<dbReference type="Pfam" id="PF00400">
    <property type="entry name" value="WD40"/>
    <property type="match status" value="1"/>
</dbReference>
<proteinExistence type="inferred from homology"/>
<dbReference type="SMART" id="SM00320">
    <property type="entry name" value="WD40"/>
    <property type="match status" value="1"/>
</dbReference>
<keyword evidence="9" id="KW-1185">Reference proteome</keyword>
<keyword evidence="2" id="KW-0507">mRNA processing</keyword>
<evidence type="ECO:0000256" key="2">
    <source>
        <dbReference type="ARBA" id="ARBA00022664"/>
    </source>
</evidence>
<evidence type="ECO:0000256" key="3">
    <source>
        <dbReference type="ARBA" id="ARBA00022737"/>
    </source>
</evidence>
<dbReference type="PANTHER" id="PTHR19877:SF13">
    <property type="entry name" value="SERINE-THREONINE KINASE RECEPTOR-ASSOCIATED PROTEIN"/>
    <property type="match status" value="1"/>
</dbReference>
<name>A0ABY7CWG7_9BASI</name>
<evidence type="ECO:0000256" key="1">
    <source>
        <dbReference type="ARBA" id="ARBA00022574"/>
    </source>
</evidence>
<dbReference type="InterPro" id="IPR001680">
    <property type="entry name" value="WD40_rpt"/>
</dbReference>
<dbReference type="EMBL" id="CP110429">
    <property type="protein sequence ID" value="WAQ88466.1"/>
    <property type="molecule type" value="Genomic_DNA"/>
</dbReference>
<evidence type="ECO:0000313" key="8">
    <source>
        <dbReference type="EMBL" id="WAQ88466.1"/>
    </source>
</evidence>
<dbReference type="SUPFAM" id="SSF50978">
    <property type="entry name" value="WD40 repeat-like"/>
    <property type="match status" value="1"/>
</dbReference>
<reference evidence="8" key="1">
    <citation type="submission" date="2022-10" db="EMBL/GenBank/DDBJ databases">
        <title>Puccinia triticina Genome sequencing and assembly.</title>
        <authorList>
            <person name="Li C."/>
        </authorList>
    </citation>
    <scope>NUCLEOTIDE SEQUENCE</scope>
    <source>
        <strain evidence="8">Pt15</strain>
    </source>
</reference>
<evidence type="ECO:0000313" key="9">
    <source>
        <dbReference type="Proteomes" id="UP001164743"/>
    </source>
</evidence>
<evidence type="ECO:0000256" key="4">
    <source>
        <dbReference type="ARBA" id="ARBA00023187"/>
    </source>
</evidence>
<evidence type="ECO:0000256" key="5">
    <source>
        <dbReference type="ARBA" id="ARBA00038394"/>
    </source>
</evidence>
<dbReference type="GeneID" id="77813713"/>
<dbReference type="InterPro" id="IPR015943">
    <property type="entry name" value="WD40/YVTN_repeat-like_dom_sf"/>
</dbReference>
<sequence>MIISACKDGKPMLRDWMGDWVGTFLGKQITLFLNPFKRFPRHKDAVWSAKSNHDASLAVTGSADLSAKVWDTFRPAGM</sequence>
<dbReference type="InterPro" id="IPR036322">
    <property type="entry name" value="WD40_repeat_dom_sf"/>
</dbReference>
<dbReference type="PROSITE" id="PS50294">
    <property type="entry name" value="WD_REPEATS_REGION"/>
    <property type="match status" value="1"/>
</dbReference>
<evidence type="ECO:0000256" key="7">
    <source>
        <dbReference type="PROSITE-ProRule" id="PRU00221"/>
    </source>
</evidence>